<dbReference type="AlphaFoldDB" id="A0A0D1X570"/>
<name>A0A0D1X570_9EURO</name>
<gene>
    <name evidence="1" type="ORF">PV11_04909</name>
</gene>
<dbReference type="HOGENOM" id="CLU_1713275_0_0_1"/>
<dbReference type="EMBL" id="KN846952">
    <property type="protein sequence ID" value="KIV82836.1"/>
    <property type="molecule type" value="Genomic_DNA"/>
</dbReference>
<organism evidence="1 2">
    <name type="scientific">Exophiala sideris</name>
    <dbReference type="NCBI Taxonomy" id="1016849"/>
    <lineage>
        <taxon>Eukaryota</taxon>
        <taxon>Fungi</taxon>
        <taxon>Dikarya</taxon>
        <taxon>Ascomycota</taxon>
        <taxon>Pezizomycotina</taxon>
        <taxon>Eurotiomycetes</taxon>
        <taxon>Chaetothyriomycetidae</taxon>
        <taxon>Chaetothyriales</taxon>
        <taxon>Herpotrichiellaceae</taxon>
        <taxon>Exophiala</taxon>
    </lineage>
</organism>
<protein>
    <submittedName>
        <fullName evidence="1">Uncharacterized protein</fullName>
    </submittedName>
</protein>
<evidence type="ECO:0000313" key="2">
    <source>
        <dbReference type="Proteomes" id="UP000053599"/>
    </source>
</evidence>
<accession>A0A0D1X570</accession>
<evidence type="ECO:0000313" key="1">
    <source>
        <dbReference type="EMBL" id="KIV82836.1"/>
    </source>
</evidence>
<proteinExistence type="predicted"/>
<sequence>MPTGAAERWGSKLDEEDAYKSEKQLSQALLRKMQRPDARISSCLTSRGYDRPGQLGSLRSSTNLHWKYMLRRGFYGQLCYLGQLQILENTNFWNPLPWTPWNNEGGSEPCSSFQRGEPALSQISMDFPSASTSLEQPKMDLEYRTKIVHPVSK</sequence>
<reference evidence="1 2" key="1">
    <citation type="submission" date="2015-01" db="EMBL/GenBank/DDBJ databases">
        <title>The Genome Sequence of Exophiala sideris CBS121828.</title>
        <authorList>
            <consortium name="The Broad Institute Genomics Platform"/>
            <person name="Cuomo C."/>
            <person name="de Hoog S."/>
            <person name="Gorbushina A."/>
            <person name="Stielow B."/>
            <person name="Teixiera M."/>
            <person name="Abouelleil A."/>
            <person name="Chapman S.B."/>
            <person name="Priest M."/>
            <person name="Young S.K."/>
            <person name="Wortman J."/>
            <person name="Nusbaum C."/>
            <person name="Birren B."/>
        </authorList>
    </citation>
    <scope>NUCLEOTIDE SEQUENCE [LARGE SCALE GENOMIC DNA]</scope>
    <source>
        <strain evidence="1 2">CBS 121828</strain>
    </source>
</reference>
<dbReference type="Proteomes" id="UP000053599">
    <property type="component" value="Unassembled WGS sequence"/>
</dbReference>